<name>A0A482W984_ASBVE</name>
<sequence>VILAARSEYFEALLYNGSEESNQSELTFNDISPNAFRMLLKYIYTGSVTMVPSNIDLTLEMMGLAHQYSFPDVESAIIKKLKTMLNLTNICSILYMANVYNLNELREVCHVFMDKHALEILKCDCFNELTQVSMIKLLQRDTFFAPEGEIFKSVAKWCKVNNDVDDLVVKSVRLSWLTVVEIVSIVWPSKLLHNEILLNAIAEIQEDPIAEPNCVRNRIRVMKIN</sequence>
<accession>A0A482W984</accession>
<gene>
    <name evidence="2" type="ORF">BDFB_013149</name>
</gene>
<dbReference type="Gene3D" id="1.25.40.420">
    <property type="match status" value="1"/>
</dbReference>
<dbReference type="SMART" id="SM00225">
    <property type="entry name" value="BTB"/>
    <property type="match status" value="1"/>
</dbReference>
<dbReference type="Gene3D" id="3.30.710.10">
    <property type="entry name" value="Potassium Channel Kv1.1, Chain A"/>
    <property type="match status" value="1"/>
</dbReference>
<dbReference type="SMART" id="SM00875">
    <property type="entry name" value="BACK"/>
    <property type="match status" value="1"/>
</dbReference>
<evidence type="ECO:0000259" key="1">
    <source>
        <dbReference type="PROSITE" id="PS50097"/>
    </source>
</evidence>
<dbReference type="AlphaFoldDB" id="A0A482W984"/>
<dbReference type="SUPFAM" id="SSF54695">
    <property type="entry name" value="POZ domain"/>
    <property type="match status" value="1"/>
</dbReference>
<dbReference type="PANTHER" id="PTHR46306">
    <property type="entry name" value="BTB/POZ DOMAIN-CONTAINING PROTEIN 9"/>
    <property type="match status" value="1"/>
</dbReference>
<dbReference type="InterPro" id="IPR011705">
    <property type="entry name" value="BACK"/>
</dbReference>
<dbReference type="InterPro" id="IPR000210">
    <property type="entry name" value="BTB/POZ_dom"/>
</dbReference>
<dbReference type="GO" id="GO:0005737">
    <property type="term" value="C:cytoplasm"/>
    <property type="evidence" value="ECO:0007669"/>
    <property type="project" value="TreeGrafter"/>
</dbReference>
<reference evidence="2 3" key="1">
    <citation type="submission" date="2017-03" db="EMBL/GenBank/DDBJ databases">
        <title>Genome of the blue death feigning beetle - Asbolus verrucosus.</title>
        <authorList>
            <person name="Rider S.D."/>
        </authorList>
    </citation>
    <scope>NUCLEOTIDE SEQUENCE [LARGE SCALE GENOMIC DNA]</scope>
    <source>
        <strain evidence="2">Butters</strain>
        <tissue evidence="2">Head and leg muscle</tissue>
    </source>
</reference>
<evidence type="ECO:0000313" key="2">
    <source>
        <dbReference type="EMBL" id="RZC41761.1"/>
    </source>
</evidence>
<dbReference type="PANTHER" id="PTHR46306:SF1">
    <property type="entry name" value="BTB_POZ DOMAIN-CONTAINING PROTEIN 9"/>
    <property type="match status" value="1"/>
</dbReference>
<dbReference type="GO" id="GO:0048512">
    <property type="term" value="P:circadian behavior"/>
    <property type="evidence" value="ECO:0007669"/>
    <property type="project" value="TreeGrafter"/>
</dbReference>
<dbReference type="InterPro" id="IPR052407">
    <property type="entry name" value="BTB_POZ_domain_cont_9"/>
</dbReference>
<dbReference type="OrthoDB" id="6418787at2759"/>
<dbReference type="Pfam" id="PF00651">
    <property type="entry name" value="BTB"/>
    <property type="match status" value="1"/>
</dbReference>
<feature type="non-terminal residue" evidence="2">
    <location>
        <position position="1"/>
    </location>
</feature>
<protein>
    <submittedName>
        <fullName evidence="2">BTB and/or BACK domain containing protein</fullName>
    </submittedName>
</protein>
<dbReference type="PROSITE" id="PS50097">
    <property type="entry name" value="BTB"/>
    <property type="match status" value="1"/>
</dbReference>
<dbReference type="EMBL" id="QDEB01014300">
    <property type="protein sequence ID" value="RZC41761.1"/>
    <property type="molecule type" value="Genomic_DNA"/>
</dbReference>
<comment type="caution">
    <text evidence="2">The sequence shown here is derived from an EMBL/GenBank/DDBJ whole genome shotgun (WGS) entry which is preliminary data.</text>
</comment>
<evidence type="ECO:0000313" key="3">
    <source>
        <dbReference type="Proteomes" id="UP000292052"/>
    </source>
</evidence>
<proteinExistence type="predicted"/>
<dbReference type="GO" id="GO:0008344">
    <property type="term" value="P:adult locomotory behavior"/>
    <property type="evidence" value="ECO:0007669"/>
    <property type="project" value="TreeGrafter"/>
</dbReference>
<dbReference type="STRING" id="1661398.A0A482W984"/>
<keyword evidence="3" id="KW-1185">Reference proteome</keyword>
<organism evidence="2 3">
    <name type="scientific">Asbolus verrucosus</name>
    <name type="common">Desert ironclad beetle</name>
    <dbReference type="NCBI Taxonomy" id="1661398"/>
    <lineage>
        <taxon>Eukaryota</taxon>
        <taxon>Metazoa</taxon>
        <taxon>Ecdysozoa</taxon>
        <taxon>Arthropoda</taxon>
        <taxon>Hexapoda</taxon>
        <taxon>Insecta</taxon>
        <taxon>Pterygota</taxon>
        <taxon>Neoptera</taxon>
        <taxon>Endopterygota</taxon>
        <taxon>Coleoptera</taxon>
        <taxon>Polyphaga</taxon>
        <taxon>Cucujiformia</taxon>
        <taxon>Tenebrionidae</taxon>
        <taxon>Pimeliinae</taxon>
        <taxon>Asbolus</taxon>
    </lineage>
</organism>
<feature type="non-terminal residue" evidence="2">
    <location>
        <position position="225"/>
    </location>
</feature>
<dbReference type="Proteomes" id="UP000292052">
    <property type="component" value="Unassembled WGS sequence"/>
</dbReference>
<dbReference type="Pfam" id="PF07707">
    <property type="entry name" value="BACK"/>
    <property type="match status" value="1"/>
</dbReference>
<dbReference type="GO" id="GO:0050804">
    <property type="term" value="P:modulation of chemical synaptic transmission"/>
    <property type="evidence" value="ECO:0007669"/>
    <property type="project" value="TreeGrafter"/>
</dbReference>
<dbReference type="InterPro" id="IPR011333">
    <property type="entry name" value="SKP1/BTB/POZ_sf"/>
</dbReference>
<feature type="domain" description="BTB" evidence="1">
    <location>
        <begin position="1"/>
        <end position="52"/>
    </location>
</feature>